<feature type="compositionally biased region" description="Polar residues" evidence="2">
    <location>
        <begin position="395"/>
        <end position="408"/>
    </location>
</feature>
<organism evidence="4 5">
    <name type="scientific">Dichotomopilus funicola</name>
    <dbReference type="NCBI Taxonomy" id="1934379"/>
    <lineage>
        <taxon>Eukaryota</taxon>
        <taxon>Fungi</taxon>
        <taxon>Dikarya</taxon>
        <taxon>Ascomycota</taxon>
        <taxon>Pezizomycotina</taxon>
        <taxon>Sordariomycetes</taxon>
        <taxon>Sordariomycetidae</taxon>
        <taxon>Sordariales</taxon>
        <taxon>Chaetomiaceae</taxon>
        <taxon>Dichotomopilus</taxon>
    </lineage>
</organism>
<dbReference type="InterPro" id="IPR039970">
    <property type="entry name" value="TF_Grauzone"/>
</dbReference>
<keyword evidence="1" id="KW-0479">Metal-binding</keyword>
<reference evidence="4" key="2">
    <citation type="submission" date="2023-05" db="EMBL/GenBank/DDBJ databases">
        <authorList>
            <consortium name="Lawrence Berkeley National Laboratory"/>
            <person name="Steindorff A."/>
            <person name="Hensen N."/>
            <person name="Bonometti L."/>
            <person name="Westerberg I."/>
            <person name="Brannstrom I.O."/>
            <person name="Guillou S."/>
            <person name="Cros-Aarteil S."/>
            <person name="Calhoun S."/>
            <person name="Haridas S."/>
            <person name="Kuo A."/>
            <person name="Mondo S."/>
            <person name="Pangilinan J."/>
            <person name="Riley R."/>
            <person name="Labutti K."/>
            <person name="Andreopoulos B."/>
            <person name="Lipzen A."/>
            <person name="Chen C."/>
            <person name="Yanf M."/>
            <person name="Daum C."/>
            <person name="Ng V."/>
            <person name="Clum A."/>
            <person name="Ohm R."/>
            <person name="Martin F."/>
            <person name="Silar P."/>
            <person name="Natvig D."/>
            <person name="Lalanne C."/>
            <person name="Gautier V."/>
            <person name="Ament-Velasquez S.L."/>
            <person name="Kruys A."/>
            <person name="Hutchinson M.I."/>
            <person name="Powell A.J."/>
            <person name="Barry K."/>
            <person name="Miller A.N."/>
            <person name="Grigoriev I.V."/>
            <person name="Debuchy R."/>
            <person name="Gladieux P."/>
            <person name="Thoren M.H."/>
            <person name="Johannesson H."/>
        </authorList>
    </citation>
    <scope>NUCLEOTIDE SEQUENCE</scope>
    <source>
        <strain evidence="4">CBS 141.50</strain>
    </source>
</reference>
<name>A0AAN6ZMS0_9PEZI</name>
<keyword evidence="5" id="KW-1185">Reference proteome</keyword>
<feature type="compositionally biased region" description="Acidic residues" evidence="2">
    <location>
        <begin position="609"/>
        <end position="639"/>
    </location>
</feature>
<evidence type="ECO:0000313" key="4">
    <source>
        <dbReference type="EMBL" id="KAK4144187.1"/>
    </source>
</evidence>
<proteinExistence type="predicted"/>
<reference evidence="4" key="1">
    <citation type="journal article" date="2023" name="Mol. Phylogenet. Evol.">
        <title>Genome-scale phylogeny and comparative genomics of the fungal order Sordariales.</title>
        <authorList>
            <person name="Hensen N."/>
            <person name="Bonometti L."/>
            <person name="Westerberg I."/>
            <person name="Brannstrom I.O."/>
            <person name="Guillou S."/>
            <person name="Cros-Aarteil S."/>
            <person name="Calhoun S."/>
            <person name="Haridas S."/>
            <person name="Kuo A."/>
            <person name="Mondo S."/>
            <person name="Pangilinan J."/>
            <person name="Riley R."/>
            <person name="LaButti K."/>
            <person name="Andreopoulos B."/>
            <person name="Lipzen A."/>
            <person name="Chen C."/>
            <person name="Yan M."/>
            <person name="Daum C."/>
            <person name="Ng V."/>
            <person name="Clum A."/>
            <person name="Steindorff A."/>
            <person name="Ohm R.A."/>
            <person name="Martin F."/>
            <person name="Silar P."/>
            <person name="Natvig D.O."/>
            <person name="Lalanne C."/>
            <person name="Gautier V."/>
            <person name="Ament-Velasquez S.L."/>
            <person name="Kruys A."/>
            <person name="Hutchinson M.I."/>
            <person name="Powell A.J."/>
            <person name="Barry K."/>
            <person name="Miller A.N."/>
            <person name="Grigoriev I.V."/>
            <person name="Debuchy R."/>
            <person name="Gladieux P."/>
            <person name="Hiltunen Thoren M."/>
            <person name="Johannesson H."/>
        </authorList>
    </citation>
    <scope>NUCLEOTIDE SEQUENCE</scope>
    <source>
        <strain evidence="4">CBS 141.50</strain>
    </source>
</reference>
<feature type="compositionally biased region" description="Polar residues" evidence="2">
    <location>
        <begin position="108"/>
        <end position="121"/>
    </location>
</feature>
<dbReference type="InterPro" id="IPR013087">
    <property type="entry name" value="Znf_C2H2_type"/>
</dbReference>
<dbReference type="Proteomes" id="UP001302676">
    <property type="component" value="Unassembled WGS sequence"/>
</dbReference>
<feature type="compositionally biased region" description="Polar residues" evidence="2">
    <location>
        <begin position="84"/>
        <end position="93"/>
    </location>
</feature>
<dbReference type="PANTHER" id="PTHR23225:SF2">
    <property type="entry name" value="AT09679P-RELATED"/>
    <property type="match status" value="1"/>
</dbReference>
<dbReference type="RefSeq" id="XP_062637558.1">
    <property type="nucleotide sequence ID" value="XM_062777065.1"/>
</dbReference>
<dbReference type="GO" id="GO:0008270">
    <property type="term" value="F:zinc ion binding"/>
    <property type="evidence" value="ECO:0007669"/>
    <property type="project" value="UniProtKB-KW"/>
</dbReference>
<feature type="compositionally biased region" description="Low complexity" evidence="2">
    <location>
        <begin position="274"/>
        <end position="304"/>
    </location>
</feature>
<evidence type="ECO:0000256" key="2">
    <source>
        <dbReference type="SAM" id="MobiDB-lite"/>
    </source>
</evidence>
<comment type="caution">
    <text evidence="4">The sequence shown here is derived from an EMBL/GenBank/DDBJ whole genome shotgun (WGS) entry which is preliminary data.</text>
</comment>
<feature type="region of interest" description="Disordered" evidence="2">
    <location>
        <begin position="385"/>
        <end position="409"/>
    </location>
</feature>
<feature type="region of interest" description="Disordered" evidence="2">
    <location>
        <begin position="205"/>
        <end position="313"/>
    </location>
</feature>
<dbReference type="EMBL" id="MU853579">
    <property type="protein sequence ID" value="KAK4144187.1"/>
    <property type="molecule type" value="Genomic_DNA"/>
</dbReference>
<keyword evidence="1" id="KW-0863">Zinc-finger</keyword>
<feature type="region of interest" description="Disordered" evidence="2">
    <location>
        <begin position="425"/>
        <end position="458"/>
    </location>
</feature>
<dbReference type="PROSITE" id="PS50157">
    <property type="entry name" value="ZINC_FINGER_C2H2_2"/>
    <property type="match status" value="1"/>
</dbReference>
<dbReference type="GO" id="GO:0003700">
    <property type="term" value="F:DNA-binding transcription factor activity"/>
    <property type="evidence" value="ECO:0007669"/>
    <property type="project" value="InterPro"/>
</dbReference>
<evidence type="ECO:0000313" key="5">
    <source>
        <dbReference type="Proteomes" id="UP001302676"/>
    </source>
</evidence>
<evidence type="ECO:0000256" key="1">
    <source>
        <dbReference type="PROSITE-ProRule" id="PRU00042"/>
    </source>
</evidence>
<dbReference type="PANTHER" id="PTHR23225">
    <property type="entry name" value="ZINC FINGER PROTEIN"/>
    <property type="match status" value="1"/>
</dbReference>
<feature type="region of interest" description="Disordered" evidence="2">
    <location>
        <begin position="520"/>
        <end position="543"/>
    </location>
</feature>
<sequence length="639" mass="69737">MANPHAFGDAAFSPEDMPFGNPSYHELESNFGISSMSCIDPSLSNTPSDSYLHHSWAAPAHHASKENHQPIFLAPEIPVRTPSDHSPIQTAAGITSHPRFTSPLPSFEHTSSNVLSPSDTESYYDNYPTTPPDTTLFSPSQAPLPLEGFAHAMQFGAMGPNFPNFVRPFDINPNQQPPEYSESDAGLIDFNTTAGYYDTSPIVGFGPGNPQLEQMPVTDKEDTGPMSQYPPLEETAHFPGDVSAKRPKNDSDEDYQPRKRRKSNARATGRRGAKATTTVAATSSPSRRTRARATNPAPATVPRTIPSSSAGKFRSNCPDCKRAFPSRGELETHIKKEHHRPFNCVFDFAGCESTFATKNEWKRHVLTQHLLLYYWACQEGTCENAKDSNPEHPQHATSPGSTNPTGNIFNRKDLYTQHLKRMHAPPELKDILPPPGKRSSSSTSKSHAGSKNSNNKDPATATLEAKWNDHVKQLQAKAMHPRCHLPTLMRCPVPDCGAEAFRGENAWNLRMEHVAKHMDRTRTGGAGSGSKLARGSPNSPNGKGVVVFGGEEDPTLVQWASSKEVAIIVPRESEAGHDAEAGDGEEDTARGKWILRSPLKRGPGGNVVVEEEEDAEEDLDADADADGDEDAEGEEDDLE</sequence>
<accession>A0AAN6ZMS0</accession>
<dbReference type="SMART" id="SM00355">
    <property type="entry name" value="ZnF_C2H2"/>
    <property type="match status" value="2"/>
</dbReference>
<evidence type="ECO:0000259" key="3">
    <source>
        <dbReference type="PROSITE" id="PS50157"/>
    </source>
</evidence>
<gene>
    <name evidence="4" type="ORF">C8A04DRAFT_11704</name>
</gene>
<feature type="compositionally biased region" description="Low complexity" evidence="2">
    <location>
        <begin position="437"/>
        <end position="453"/>
    </location>
</feature>
<feature type="domain" description="C2H2-type" evidence="3">
    <location>
        <begin position="315"/>
        <end position="338"/>
    </location>
</feature>
<feature type="compositionally biased region" description="Basic and acidic residues" evidence="2">
    <location>
        <begin position="385"/>
        <end position="394"/>
    </location>
</feature>
<dbReference type="GeneID" id="87813678"/>
<dbReference type="Gene3D" id="3.30.160.60">
    <property type="entry name" value="Classic Zinc Finger"/>
    <property type="match status" value="1"/>
</dbReference>
<dbReference type="AlphaFoldDB" id="A0AAN6ZMS0"/>
<keyword evidence="1" id="KW-0862">Zinc</keyword>
<feature type="compositionally biased region" description="Basic residues" evidence="2">
    <location>
        <begin position="258"/>
        <end position="273"/>
    </location>
</feature>
<feature type="region of interest" description="Disordered" evidence="2">
    <location>
        <begin position="83"/>
        <end position="131"/>
    </location>
</feature>
<feature type="region of interest" description="Disordered" evidence="2">
    <location>
        <begin position="572"/>
        <end position="639"/>
    </location>
</feature>
<protein>
    <recommendedName>
        <fullName evidence="3">C2H2-type domain-containing protein</fullName>
    </recommendedName>
</protein>